<reference evidence="1" key="1">
    <citation type="submission" date="2017-06" db="EMBL/GenBank/DDBJ databases">
        <title>Novel phages from South African skin metaviromes.</title>
        <authorList>
            <person name="van Zyl L.J."/>
            <person name="Abrahams Y."/>
            <person name="Stander E.A."/>
            <person name="Kirby B.M."/>
            <person name="Clavaud C."/>
            <person name="Farcet C."/>
            <person name="Breton L."/>
            <person name="Trindade M.I."/>
        </authorList>
    </citation>
    <scope>NUCLEOTIDE SEQUENCE</scope>
</reference>
<sequence length="99" mass="10897">MQAHHTQGGGAQHNPAATYQPVAITGVSEKLCRKCGEFWPADTEFFFRQASRPDGLGTMCKACYAETPSMIKRNAGKKKLNQVSSPWEALFAEEVQHAN</sequence>
<protein>
    <submittedName>
        <fullName evidence="1">Uncharacterized protein</fullName>
    </submittedName>
</protein>
<dbReference type="EMBL" id="MF417932">
    <property type="protein sequence ID" value="ASN71776.1"/>
    <property type="molecule type" value="Genomic_DNA"/>
</dbReference>
<gene>
    <name evidence="1" type="ORF">3S12_42</name>
</gene>
<organism evidence="1">
    <name type="scientific">uncultured Caudovirales phage</name>
    <dbReference type="NCBI Taxonomy" id="2100421"/>
    <lineage>
        <taxon>Viruses</taxon>
        <taxon>Duplodnaviria</taxon>
        <taxon>Heunggongvirae</taxon>
        <taxon>Uroviricota</taxon>
        <taxon>Caudoviricetes</taxon>
        <taxon>Peduoviridae</taxon>
        <taxon>Maltschvirus</taxon>
        <taxon>Maltschvirus maltsch</taxon>
    </lineage>
</organism>
<proteinExistence type="predicted"/>
<accession>A0A2H4JFL8</accession>
<evidence type="ECO:0000313" key="1">
    <source>
        <dbReference type="EMBL" id="ASN71776.1"/>
    </source>
</evidence>
<name>A0A2H4JFL8_9CAUD</name>